<dbReference type="PANTHER" id="PTHR47784">
    <property type="entry name" value="STEROL UPTAKE CONTROL PROTEIN 2"/>
    <property type="match status" value="1"/>
</dbReference>
<dbReference type="AlphaFoldDB" id="A0A8H6CSN9"/>
<evidence type="ECO:0000313" key="3">
    <source>
        <dbReference type="EMBL" id="KAF6228714.1"/>
    </source>
</evidence>
<dbReference type="InterPro" id="IPR036864">
    <property type="entry name" value="Zn2-C6_fun-type_DNA-bd_sf"/>
</dbReference>
<dbReference type="RefSeq" id="XP_037159529.1">
    <property type="nucleotide sequence ID" value="XM_037313612.1"/>
</dbReference>
<accession>A0A8H6CSN9</accession>
<dbReference type="OrthoDB" id="416217at2759"/>
<evidence type="ECO:0000256" key="1">
    <source>
        <dbReference type="ARBA" id="ARBA00023242"/>
    </source>
</evidence>
<dbReference type="Proteomes" id="UP000578531">
    <property type="component" value="Unassembled WGS sequence"/>
</dbReference>
<evidence type="ECO:0000259" key="2">
    <source>
        <dbReference type="PROSITE" id="PS50048"/>
    </source>
</evidence>
<dbReference type="PROSITE" id="PS00463">
    <property type="entry name" value="ZN2_CY6_FUNGAL_1"/>
    <property type="match status" value="1"/>
</dbReference>
<keyword evidence="1" id="KW-0539">Nucleus</keyword>
<evidence type="ECO:0000313" key="4">
    <source>
        <dbReference type="Proteomes" id="UP000578531"/>
    </source>
</evidence>
<proteinExistence type="predicted"/>
<keyword evidence="4" id="KW-1185">Reference proteome</keyword>
<dbReference type="InterPro" id="IPR053157">
    <property type="entry name" value="Sterol_Uptake_Regulator"/>
</dbReference>
<reference evidence="3 4" key="1">
    <citation type="journal article" date="2020" name="Genomics">
        <title>Complete, high-quality genomes from long-read metagenomic sequencing of two wolf lichen thalli reveals enigmatic genome architecture.</title>
        <authorList>
            <person name="McKenzie S.K."/>
            <person name="Walston R.F."/>
            <person name="Allen J.L."/>
        </authorList>
    </citation>
    <scope>NUCLEOTIDE SEQUENCE [LARGE SCALE GENOMIC DNA]</scope>
    <source>
        <strain evidence="3">WasteWater2</strain>
    </source>
</reference>
<dbReference type="SUPFAM" id="SSF57701">
    <property type="entry name" value="Zn2/Cys6 DNA-binding domain"/>
    <property type="match status" value="1"/>
</dbReference>
<dbReference type="PANTHER" id="PTHR47784:SF9">
    <property type="entry name" value="ZN(II)2CYS6 TRANSCRIPTION FACTOR (EUROFUNG)"/>
    <property type="match status" value="1"/>
</dbReference>
<feature type="domain" description="Zn(2)-C6 fungal-type" evidence="2">
    <location>
        <begin position="42"/>
        <end position="72"/>
    </location>
</feature>
<dbReference type="Pfam" id="PF00172">
    <property type="entry name" value="Zn_clus"/>
    <property type="match status" value="1"/>
</dbReference>
<protein>
    <recommendedName>
        <fullName evidence="2">Zn(2)-C6 fungal-type domain-containing protein</fullName>
    </recommendedName>
</protein>
<name>A0A8H6CSN9_9LECA</name>
<sequence>METDFPTTISISSRDAVMTDRLPSSEKDINRKLKAHRKSRRGCGNCKLRRVKCDESKPRCKKCTSFGVFCNYDCQYSDLQLSVGGAANIEILQILPYSLKQTLPSIIAPSLRLQSTGSLKGSNVLYEFREEDQALLKKFQTRTVFTMTTDKNLHLYQIESFKLAYSHPFLMHGILSLTLMHDRYLSAAPNTKLSVTEAFHWYQSTALFNSKLSAPIDPSERDALWVTAVCLGVIVFFYIEAKTPEEAWPLKPPSSLDLNWLSLSEGKKEVWKLTRRAEGKSVFQTLIPFENTKPKTSSSTVPGVEALPSEFIDLCGFDAASTSDNNPYHAVATALAKSLNSDCKLTTILGFLSFITNMLPEYKQLLKQKDPCALLLLAYWYAKMCQYPHWWIFGRASLEGQAICIYLQRYHGNETGIQKLLQFPRMMCGVVP</sequence>
<dbReference type="GO" id="GO:0001228">
    <property type="term" value="F:DNA-binding transcription activator activity, RNA polymerase II-specific"/>
    <property type="evidence" value="ECO:0007669"/>
    <property type="project" value="TreeGrafter"/>
</dbReference>
<dbReference type="GeneID" id="59293375"/>
<organism evidence="3 4">
    <name type="scientific">Letharia columbiana</name>
    <dbReference type="NCBI Taxonomy" id="112416"/>
    <lineage>
        <taxon>Eukaryota</taxon>
        <taxon>Fungi</taxon>
        <taxon>Dikarya</taxon>
        <taxon>Ascomycota</taxon>
        <taxon>Pezizomycotina</taxon>
        <taxon>Lecanoromycetes</taxon>
        <taxon>OSLEUM clade</taxon>
        <taxon>Lecanoromycetidae</taxon>
        <taxon>Lecanorales</taxon>
        <taxon>Lecanorineae</taxon>
        <taxon>Parmeliaceae</taxon>
        <taxon>Letharia</taxon>
    </lineage>
</organism>
<dbReference type="CDD" id="cd00067">
    <property type="entry name" value="GAL4"/>
    <property type="match status" value="1"/>
</dbReference>
<dbReference type="GO" id="GO:0008270">
    <property type="term" value="F:zinc ion binding"/>
    <property type="evidence" value="ECO:0007669"/>
    <property type="project" value="InterPro"/>
</dbReference>
<dbReference type="EMBL" id="JACCJC010000075">
    <property type="protein sequence ID" value="KAF6228714.1"/>
    <property type="molecule type" value="Genomic_DNA"/>
</dbReference>
<comment type="caution">
    <text evidence="3">The sequence shown here is derived from an EMBL/GenBank/DDBJ whole genome shotgun (WGS) entry which is preliminary data.</text>
</comment>
<dbReference type="Gene3D" id="4.10.240.10">
    <property type="entry name" value="Zn(2)-C6 fungal-type DNA-binding domain"/>
    <property type="match status" value="1"/>
</dbReference>
<dbReference type="InterPro" id="IPR001138">
    <property type="entry name" value="Zn2Cys6_DnaBD"/>
</dbReference>
<dbReference type="SMART" id="SM00066">
    <property type="entry name" value="GAL4"/>
    <property type="match status" value="1"/>
</dbReference>
<gene>
    <name evidence="3" type="ORF">HO173_011733</name>
</gene>
<dbReference type="PROSITE" id="PS50048">
    <property type="entry name" value="ZN2_CY6_FUNGAL_2"/>
    <property type="match status" value="1"/>
</dbReference>